<proteinExistence type="predicted"/>
<dbReference type="EMBL" id="JBHSAY010000001">
    <property type="protein sequence ID" value="MFC4129044.1"/>
    <property type="molecule type" value="Genomic_DNA"/>
</dbReference>
<name>A0ABV8LFI4_9ACTN</name>
<evidence type="ECO:0000313" key="2">
    <source>
        <dbReference type="Proteomes" id="UP001595816"/>
    </source>
</evidence>
<gene>
    <name evidence="1" type="ORF">ACFOZ4_00250</name>
</gene>
<sequence length="160" mass="17410">MSTIDTLATWPAALRAPALGRRIWARTVRRLATRLFGLSWQLHLIAAADVALPTGNRREALDLLTAAGFTIELVVKGRTRLVLTPAAARARRLGRHDNGWSWRIMFDTHVAVDPADHVDARIPMDTIRSDVISVLGPPVVYELASEAVIDMGSTASAPKG</sequence>
<dbReference type="Proteomes" id="UP001595816">
    <property type="component" value="Unassembled WGS sequence"/>
</dbReference>
<keyword evidence="2" id="KW-1185">Reference proteome</keyword>
<evidence type="ECO:0000313" key="1">
    <source>
        <dbReference type="EMBL" id="MFC4129044.1"/>
    </source>
</evidence>
<dbReference type="RefSeq" id="WP_253754076.1">
    <property type="nucleotide sequence ID" value="NZ_JAMZDZ010000001.1"/>
</dbReference>
<accession>A0ABV8LFI4</accession>
<comment type="caution">
    <text evidence="1">The sequence shown here is derived from an EMBL/GenBank/DDBJ whole genome shotgun (WGS) entry which is preliminary data.</text>
</comment>
<protein>
    <submittedName>
        <fullName evidence="1">Uncharacterized protein</fullName>
    </submittedName>
</protein>
<organism evidence="1 2">
    <name type="scientific">Hamadaea flava</name>
    <dbReference type="NCBI Taxonomy" id="1742688"/>
    <lineage>
        <taxon>Bacteria</taxon>
        <taxon>Bacillati</taxon>
        <taxon>Actinomycetota</taxon>
        <taxon>Actinomycetes</taxon>
        <taxon>Micromonosporales</taxon>
        <taxon>Micromonosporaceae</taxon>
        <taxon>Hamadaea</taxon>
    </lineage>
</organism>
<reference evidence="2" key="1">
    <citation type="journal article" date="2019" name="Int. J. Syst. Evol. Microbiol.">
        <title>The Global Catalogue of Microorganisms (GCM) 10K type strain sequencing project: providing services to taxonomists for standard genome sequencing and annotation.</title>
        <authorList>
            <consortium name="The Broad Institute Genomics Platform"/>
            <consortium name="The Broad Institute Genome Sequencing Center for Infectious Disease"/>
            <person name="Wu L."/>
            <person name="Ma J."/>
        </authorList>
    </citation>
    <scope>NUCLEOTIDE SEQUENCE [LARGE SCALE GENOMIC DNA]</scope>
    <source>
        <strain evidence="2">CGMCC 4.7289</strain>
    </source>
</reference>